<dbReference type="Gene3D" id="2.60.120.10">
    <property type="entry name" value="Jelly Rolls"/>
    <property type="match status" value="1"/>
</dbReference>
<dbReference type="EMBL" id="FJOG01000009">
    <property type="protein sequence ID" value="CZR57379.1"/>
    <property type="molecule type" value="Genomic_DNA"/>
</dbReference>
<evidence type="ECO:0000313" key="2">
    <source>
        <dbReference type="EMBL" id="CZR57379.1"/>
    </source>
</evidence>
<organism evidence="2 3">
    <name type="scientific">Phialocephala subalpina</name>
    <dbReference type="NCBI Taxonomy" id="576137"/>
    <lineage>
        <taxon>Eukaryota</taxon>
        <taxon>Fungi</taxon>
        <taxon>Dikarya</taxon>
        <taxon>Ascomycota</taxon>
        <taxon>Pezizomycotina</taxon>
        <taxon>Leotiomycetes</taxon>
        <taxon>Helotiales</taxon>
        <taxon>Mollisiaceae</taxon>
        <taxon>Phialocephala</taxon>
        <taxon>Phialocephala fortinii species complex</taxon>
    </lineage>
</organism>
<feature type="domain" description="JmjC" evidence="1">
    <location>
        <begin position="134"/>
        <end position="292"/>
    </location>
</feature>
<dbReference type="PROSITE" id="PS51184">
    <property type="entry name" value="JMJC"/>
    <property type="match status" value="1"/>
</dbReference>
<dbReference type="PANTHER" id="PTHR12461">
    <property type="entry name" value="HYPOXIA-INDUCIBLE FACTOR 1 ALPHA INHIBITOR-RELATED"/>
    <property type="match status" value="1"/>
</dbReference>
<dbReference type="AlphaFoldDB" id="A0A1L7WX86"/>
<dbReference type="SUPFAM" id="SSF51197">
    <property type="entry name" value="Clavaminate synthase-like"/>
    <property type="match status" value="1"/>
</dbReference>
<dbReference type="InterPro" id="IPR003347">
    <property type="entry name" value="JmjC_dom"/>
</dbReference>
<dbReference type="STRING" id="576137.A0A1L7WX86"/>
<protein>
    <submittedName>
        <fullName evidence="2">Related to phospholipase</fullName>
    </submittedName>
</protein>
<name>A0A1L7WX86_9HELO</name>
<evidence type="ECO:0000259" key="1">
    <source>
        <dbReference type="PROSITE" id="PS51184"/>
    </source>
</evidence>
<dbReference type="InterPro" id="IPR041667">
    <property type="entry name" value="Cupin_8"/>
</dbReference>
<gene>
    <name evidence="2" type="ORF">PAC_07268</name>
</gene>
<keyword evidence="3" id="KW-1185">Reference proteome</keyword>
<evidence type="ECO:0000313" key="3">
    <source>
        <dbReference type="Proteomes" id="UP000184330"/>
    </source>
</evidence>
<sequence>MPSTQDPSPPDLDPIISLLTTYNELNPSLVDEFIESPSALEFMRYVARNRPFVVRGGARDWEATRTWNVETLKRLLEGQSVNVAVTPKGNADSPTLNEEGELLFVKPHEEQQPFDEFVDYVSNQERSGDKTGEVRYAQTQNDNLRNEYSTLFSHVDQDIPWARIALEQNPEAINLWIGNSRSVTALHKDNYENIYVQIIGAKHFLLLPPLFYACVAEAELPAATYVRDEKAGLVMKEDGGGEKVPFATWDPDGGVEGSGTRYSRLAEPVRVTLEKGDMLYLPALWSVSFFPK</sequence>
<dbReference type="Pfam" id="PF13621">
    <property type="entry name" value="Cupin_8"/>
    <property type="match status" value="1"/>
</dbReference>
<dbReference type="PANTHER" id="PTHR12461:SF99">
    <property type="entry name" value="BIFUNCTIONAL PEPTIDASE AND (3S)-LYSYL HYDROXYLASE JMJD7"/>
    <property type="match status" value="1"/>
</dbReference>
<dbReference type="Proteomes" id="UP000184330">
    <property type="component" value="Unassembled WGS sequence"/>
</dbReference>
<proteinExistence type="predicted"/>
<accession>A0A1L7WX86</accession>
<reference evidence="2 3" key="1">
    <citation type="submission" date="2016-03" db="EMBL/GenBank/DDBJ databases">
        <authorList>
            <person name="Ploux O."/>
        </authorList>
    </citation>
    <scope>NUCLEOTIDE SEQUENCE [LARGE SCALE GENOMIC DNA]</scope>
    <source>
        <strain evidence="2 3">UAMH 11012</strain>
    </source>
</reference>
<dbReference type="InterPro" id="IPR014710">
    <property type="entry name" value="RmlC-like_jellyroll"/>
</dbReference>
<dbReference type="OrthoDB" id="415358at2759"/>